<evidence type="ECO:0000313" key="7">
    <source>
        <dbReference type="EMBL" id="SFU56400.1"/>
    </source>
</evidence>
<evidence type="ECO:0000259" key="6">
    <source>
        <dbReference type="Pfam" id="PF21365"/>
    </source>
</evidence>
<dbReference type="RefSeq" id="WP_245766574.1">
    <property type="nucleotide sequence ID" value="NZ_FPBK01000007.1"/>
</dbReference>
<dbReference type="InterPro" id="IPR025887">
    <property type="entry name" value="Glyco_hydro_31_N_dom"/>
</dbReference>
<dbReference type="InterPro" id="IPR013780">
    <property type="entry name" value="Glyco_hydro_b"/>
</dbReference>
<proteinExistence type="inferred from homology"/>
<keyword evidence="8" id="KW-1185">Reference proteome</keyword>
<dbReference type="InterPro" id="IPR011013">
    <property type="entry name" value="Gal_mutarotase_sf_dom"/>
</dbReference>
<feature type="domain" description="Glycoside hydrolase family 31 N-terminal" evidence="4">
    <location>
        <begin position="61"/>
        <end position="225"/>
    </location>
</feature>
<dbReference type="GO" id="GO:0004553">
    <property type="term" value="F:hydrolase activity, hydrolyzing O-glycosyl compounds"/>
    <property type="evidence" value="ECO:0007669"/>
    <property type="project" value="InterPro"/>
</dbReference>
<evidence type="ECO:0000259" key="4">
    <source>
        <dbReference type="Pfam" id="PF13802"/>
    </source>
</evidence>
<reference evidence="7 8" key="1">
    <citation type="submission" date="2016-10" db="EMBL/GenBank/DDBJ databases">
        <authorList>
            <person name="de Groot N.N."/>
        </authorList>
    </citation>
    <scope>NUCLEOTIDE SEQUENCE [LARGE SCALE GENOMIC DNA]</scope>
    <source>
        <strain evidence="7 8">CGMCC 1.12333</strain>
    </source>
</reference>
<dbReference type="STRING" id="1224947.SAMN05216480_107140"/>
<evidence type="ECO:0000256" key="1">
    <source>
        <dbReference type="ARBA" id="ARBA00007806"/>
    </source>
</evidence>
<keyword evidence="2" id="KW-0326">Glycosidase</keyword>
<dbReference type="Gene3D" id="2.60.40.1760">
    <property type="entry name" value="glycosyl hydrolase (family 31)"/>
    <property type="match status" value="1"/>
</dbReference>
<accession>A0A1I7H6Q6</accession>
<dbReference type="InterPro" id="IPR017853">
    <property type="entry name" value="GH"/>
</dbReference>
<sequence length="843" mass="97734">MNPYKKWSLQNHIQKFLFIILLMFIFLPKAVHAQKQAMKVVDYHQDAPDEITLEINTGAALNLTFLDDQTIRFWMDPKGVLTRKNSSFAVITETFQLDYQVNVIEHTSQYEIFTSALRVVIEKQPMQVQIFDKYQRLLLGDAFPGYTLEADGVHSHKVLRSDEHFFGLGEKSGSLDRRGKRFTMWNSDQPCYSGSTDPLYKSIPFFMSSYGYGIFLDNTYKTTFDFGKTDSNRFTFGAPDGSFVYYFMYGPTYKNILFSYTRLTGKPILPPNWAFGWAQSRGMLTNETLTRKIAEEYRKRKIPCDIIYQDIGWVDGLQNFEWRKDRYQNARKMLSDLREDGYKIIVSQDPVVSKATISQWKHADSLGYFVKDDRTDASYNMPWPWGGNAGVVDFTNPKVADWWGDLQQQVLDDGVQGFWTDMGEPAWSNMESIDRLHMKHMAGMHDEIHNVYGATWDRVVTEQFKKHNPNRRVFQMTRAAYAGLQRYTFGWSGDSGNGSEVTDGWRNLQGQIPLGLSAGLGLIPFWTTDISGYCGEITDYEAFSELYIRWLQFGIFNPLSRAHHEGDNAVEPWLFGDKVEQFARKAIELKYTLHPYLYTMARQSYDFGVPIMRPLFLDYPSDETTYTINDSFMWGDNFLVAPVVKEGQQTRQVYLPKGRWYEYPFSEGIIYKGGQTIEIPVTLGTIPMFVKAGSIIPKMPVMPYIGAEPNAPLIFEVFPDTKEARFELYEDDGVSLGYQKEQYRRTTVRCTPKEGFMELTISPEELGNYRPSEPRNYWIRIHLDTKPSKVYLNDQRLSRKKLTVSDFEKPGAKSAYTYDKDTHELWVCIPDQQHTLQQLKIDY</sequence>
<dbReference type="GO" id="GO:0030246">
    <property type="term" value="F:carbohydrate binding"/>
    <property type="evidence" value="ECO:0007669"/>
    <property type="project" value="InterPro"/>
</dbReference>
<organism evidence="7 8">
    <name type="scientific">Pustulibacterium marinum</name>
    <dbReference type="NCBI Taxonomy" id="1224947"/>
    <lineage>
        <taxon>Bacteria</taxon>
        <taxon>Pseudomonadati</taxon>
        <taxon>Bacteroidota</taxon>
        <taxon>Flavobacteriia</taxon>
        <taxon>Flavobacteriales</taxon>
        <taxon>Flavobacteriaceae</taxon>
        <taxon>Pustulibacterium</taxon>
    </lineage>
</organism>
<dbReference type="InterPro" id="IPR048395">
    <property type="entry name" value="Glyco_hydro_31_C"/>
</dbReference>
<keyword evidence="2" id="KW-0378">Hydrolase</keyword>
<feature type="domain" description="Glycosyl hydrolase family 31 C-terminal" evidence="6">
    <location>
        <begin position="608"/>
        <end position="696"/>
    </location>
</feature>
<dbReference type="Proteomes" id="UP000199138">
    <property type="component" value="Unassembled WGS sequence"/>
</dbReference>
<evidence type="ECO:0000259" key="3">
    <source>
        <dbReference type="Pfam" id="PF01055"/>
    </source>
</evidence>
<evidence type="ECO:0000259" key="5">
    <source>
        <dbReference type="Pfam" id="PF17137"/>
    </source>
</evidence>
<evidence type="ECO:0000313" key="8">
    <source>
        <dbReference type="Proteomes" id="UP000199138"/>
    </source>
</evidence>
<dbReference type="Gene3D" id="2.60.40.1180">
    <property type="entry name" value="Golgi alpha-mannosidase II"/>
    <property type="match status" value="2"/>
</dbReference>
<dbReference type="InterPro" id="IPR033403">
    <property type="entry name" value="DUF5110"/>
</dbReference>
<dbReference type="CDD" id="cd14752">
    <property type="entry name" value="GH31_N"/>
    <property type="match status" value="1"/>
</dbReference>
<comment type="similarity">
    <text evidence="1 2">Belongs to the glycosyl hydrolase 31 family.</text>
</comment>
<dbReference type="Pfam" id="PF17137">
    <property type="entry name" value="DUF5110"/>
    <property type="match status" value="1"/>
</dbReference>
<name>A0A1I7H6Q6_9FLAO</name>
<dbReference type="SUPFAM" id="SSF74650">
    <property type="entry name" value="Galactose mutarotase-like"/>
    <property type="match status" value="1"/>
</dbReference>
<dbReference type="Gene3D" id="3.20.20.80">
    <property type="entry name" value="Glycosidases"/>
    <property type="match status" value="1"/>
</dbReference>
<dbReference type="PANTHER" id="PTHR22762:SF166">
    <property type="entry name" value="ALPHA-GLUCOSIDASE"/>
    <property type="match status" value="1"/>
</dbReference>
<dbReference type="Pfam" id="PF21365">
    <property type="entry name" value="Glyco_hydro_31_3rd"/>
    <property type="match status" value="1"/>
</dbReference>
<feature type="domain" description="DUF5110" evidence="5">
    <location>
        <begin position="712"/>
        <end position="783"/>
    </location>
</feature>
<evidence type="ECO:0000256" key="2">
    <source>
        <dbReference type="RuleBase" id="RU361185"/>
    </source>
</evidence>
<dbReference type="Pfam" id="PF13802">
    <property type="entry name" value="Gal_mutarotas_2"/>
    <property type="match status" value="1"/>
</dbReference>
<dbReference type="SUPFAM" id="SSF51011">
    <property type="entry name" value="Glycosyl hydrolase domain"/>
    <property type="match status" value="1"/>
</dbReference>
<protein>
    <submittedName>
        <fullName evidence="7">Alpha-glucosidase</fullName>
    </submittedName>
</protein>
<gene>
    <name evidence="7" type="ORF">SAMN05216480_107140</name>
</gene>
<feature type="domain" description="Glycoside hydrolase family 31 TIM barrel" evidence="3">
    <location>
        <begin position="267"/>
        <end position="600"/>
    </location>
</feature>
<dbReference type="Pfam" id="PF01055">
    <property type="entry name" value="Glyco_hydro_31_2nd"/>
    <property type="match status" value="1"/>
</dbReference>
<dbReference type="AlphaFoldDB" id="A0A1I7H6Q6"/>
<dbReference type="SUPFAM" id="SSF51445">
    <property type="entry name" value="(Trans)glycosidases"/>
    <property type="match status" value="1"/>
</dbReference>
<dbReference type="InterPro" id="IPR000322">
    <property type="entry name" value="Glyco_hydro_31_TIM"/>
</dbReference>
<dbReference type="GO" id="GO:0005975">
    <property type="term" value="P:carbohydrate metabolic process"/>
    <property type="evidence" value="ECO:0007669"/>
    <property type="project" value="InterPro"/>
</dbReference>
<dbReference type="PANTHER" id="PTHR22762">
    <property type="entry name" value="ALPHA-GLUCOSIDASE"/>
    <property type="match status" value="1"/>
</dbReference>
<dbReference type="EMBL" id="FPBK01000007">
    <property type="protein sequence ID" value="SFU56400.1"/>
    <property type="molecule type" value="Genomic_DNA"/>
</dbReference>